<proteinExistence type="predicted"/>
<dbReference type="GO" id="GO:0032259">
    <property type="term" value="P:methylation"/>
    <property type="evidence" value="ECO:0007669"/>
    <property type="project" value="UniProtKB-KW"/>
</dbReference>
<dbReference type="InterPro" id="IPR029063">
    <property type="entry name" value="SAM-dependent_MTases_sf"/>
</dbReference>
<dbReference type="Pfam" id="PF04229">
    <property type="entry name" value="GrpB"/>
    <property type="match status" value="1"/>
</dbReference>
<dbReference type="EMBL" id="RYZZ01000006">
    <property type="protein sequence ID" value="RUQ30950.1"/>
    <property type="molecule type" value="Genomic_DNA"/>
</dbReference>
<dbReference type="PANTHER" id="PTHR34822:SF1">
    <property type="entry name" value="GRPB FAMILY PROTEIN"/>
    <property type="match status" value="1"/>
</dbReference>
<dbReference type="PANTHER" id="PTHR34822">
    <property type="entry name" value="GRPB DOMAIN PROTEIN (AFU_ORTHOLOGUE AFUA_1G01530)"/>
    <property type="match status" value="1"/>
</dbReference>
<organism evidence="1 2">
    <name type="scientific">Peribacillus cavernae</name>
    <dbReference type="NCBI Taxonomy" id="1674310"/>
    <lineage>
        <taxon>Bacteria</taxon>
        <taxon>Bacillati</taxon>
        <taxon>Bacillota</taxon>
        <taxon>Bacilli</taxon>
        <taxon>Bacillales</taxon>
        <taxon>Bacillaceae</taxon>
        <taxon>Peribacillus</taxon>
    </lineage>
</organism>
<dbReference type="Gene3D" id="3.40.50.150">
    <property type="entry name" value="Vaccinia Virus protein VP39"/>
    <property type="match status" value="1"/>
</dbReference>
<sequence>MAGELIVTMPVVGLESYNPDWDVQFEIEKERISHVIGNEMIRIEHIGSTSVEGLGAKPIIDIMLKEKVESVTLVQGYAESMPFETEKFDYISNNYAFHHFEQKQKALDEITRVLKKGGVYKLHNIAIHDMPNWWVYHYFPSAYYEDVKRFSQKKVIFNELLLRGFEVKVKVEYKMEEIKVADYINHGENRDISALTLISDKNYQTGLGRMRYDISENPDKTIMNDFAELFCVTRKL</sequence>
<dbReference type="InterPro" id="IPR007344">
    <property type="entry name" value="GrpB/CoaE"/>
</dbReference>
<keyword evidence="2" id="KW-1185">Reference proteome</keyword>
<dbReference type="AlphaFoldDB" id="A0A433HRK1"/>
<keyword evidence="1" id="KW-0808">Transferase</keyword>
<keyword evidence="1" id="KW-0489">Methyltransferase</keyword>
<name>A0A433HRK1_9BACI</name>
<dbReference type="GO" id="GO:0008757">
    <property type="term" value="F:S-adenosylmethionine-dependent methyltransferase activity"/>
    <property type="evidence" value="ECO:0007669"/>
    <property type="project" value="InterPro"/>
</dbReference>
<dbReference type="Proteomes" id="UP000267430">
    <property type="component" value="Unassembled WGS sequence"/>
</dbReference>
<dbReference type="InterPro" id="IPR043519">
    <property type="entry name" value="NT_sf"/>
</dbReference>
<evidence type="ECO:0000313" key="2">
    <source>
        <dbReference type="Proteomes" id="UP000267430"/>
    </source>
</evidence>
<protein>
    <submittedName>
        <fullName evidence="1">Methyltransferase domain-containing protein</fullName>
    </submittedName>
</protein>
<accession>A0A433HRK1</accession>
<dbReference type="OrthoDB" id="43862at2"/>
<gene>
    <name evidence="1" type="ORF">ELQ35_04995</name>
</gene>
<reference evidence="1 2" key="1">
    <citation type="submission" date="2018-12" db="EMBL/GenBank/DDBJ databases">
        <title>Bacillus chawlae sp. nov., Bacillus glennii sp. nov., and Bacillus saganii sp. nov. Isolated from the Vehicle Assembly Building at Kennedy Space Center where the Viking Spacecraft were Assembled.</title>
        <authorList>
            <person name="Seuylemezian A."/>
            <person name="Vaishampayan P."/>
        </authorList>
    </citation>
    <scope>NUCLEOTIDE SEQUENCE [LARGE SCALE GENOMIC DNA]</scope>
    <source>
        <strain evidence="1 2">L5</strain>
    </source>
</reference>
<evidence type="ECO:0000313" key="1">
    <source>
        <dbReference type="EMBL" id="RUQ30950.1"/>
    </source>
</evidence>
<dbReference type="CDD" id="cd02440">
    <property type="entry name" value="AdoMet_MTases"/>
    <property type="match status" value="1"/>
</dbReference>
<comment type="caution">
    <text evidence="1">The sequence shown here is derived from an EMBL/GenBank/DDBJ whole genome shotgun (WGS) entry which is preliminary data.</text>
</comment>
<dbReference type="SUPFAM" id="SSF81301">
    <property type="entry name" value="Nucleotidyltransferase"/>
    <property type="match status" value="1"/>
</dbReference>